<evidence type="ECO:0000313" key="2">
    <source>
        <dbReference type="EMBL" id="MFB9885690.1"/>
    </source>
</evidence>
<organism evidence="2 3">
    <name type="scientific">Balneatrix alpica</name>
    <dbReference type="NCBI Taxonomy" id="75684"/>
    <lineage>
        <taxon>Bacteria</taxon>
        <taxon>Pseudomonadati</taxon>
        <taxon>Pseudomonadota</taxon>
        <taxon>Gammaproteobacteria</taxon>
        <taxon>Oceanospirillales</taxon>
        <taxon>Balneatrichaceae</taxon>
        <taxon>Balneatrix</taxon>
    </lineage>
</organism>
<evidence type="ECO:0000256" key="1">
    <source>
        <dbReference type="SAM" id="Phobius"/>
    </source>
</evidence>
<gene>
    <name evidence="2" type="ORF">ACFFLH_04620</name>
</gene>
<evidence type="ECO:0000313" key="3">
    <source>
        <dbReference type="Proteomes" id="UP001589628"/>
    </source>
</evidence>
<dbReference type="EMBL" id="JBHLZN010000001">
    <property type="protein sequence ID" value="MFB9885690.1"/>
    <property type="molecule type" value="Genomic_DNA"/>
</dbReference>
<sequence>MEQPNRKRRLFYGGLAALVAVIVVAVLLAIPAYSGYLARQQLNWQWQQQGMAPLEWQQQGWWRSQTTLDWQAAGLPWGQLQLQLEHGWLGVSWQADWQALPVWPYQLQLQGQADWQELQVAAELPGFHWQQGVQSVTGSELAWQVALQPEHLYWQGQQAQLGWRDTQRQLQAEGQGLQYRIQLSGWPLLPQPVAAAASVTLNHWQWQGAWPMQGTAAYVGMLLTEKEQRLQFEFNLDLAQVQLLGMPGQLQGQLVLHQVERAPAQQLLSLLEQRASAEQWWPLLNAHLTSGPWLQFKQLQLNWPPLGQLRLQGRLAWQGPPLQLAEPPTPQLLLPHLQGQFELAAPVPAALALWLGIAWQPEQPLHLTLREGWLWQGQQRLKSLLEGD</sequence>
<comment type="caution">
    <text evidence="2">The sequence shown here is derived from an EMBL/GenBank/DDBJ whole genome shotgun (WGS) entry which is preliminary data.</text>
</comment>
<proteinExistence type="predicted"/>
<reference evidence="2 3" key="1">
    <citation type="submission" date="2024-09" db="EMBL/GenBank/DDBJ databases">
        <authorList>
            <person name="Sun Q."/>
            <person name="Mori K."/>
        </authorList>
    </citation>
    <scope>NUCLEOTIDE SEQUENCE [LARGE SCALE GENOMIC DNA]</scope>
    <source>
        <strain evidence="2 3">ATCC 51285</strain>
    </source>
</reference>
<name>A0ABV5ZA05_9GAMM</name>
<dbReference type="Proteomes" id="UP001589628">
    <property type="component" value="Unassembled WGS sequence"/>
</dbReference>
<feature type="transmembrane region" description="Helical" evidence="1">
    <location>
        <begin position="12"/>
        <end position="33"/>
    </location>
</feature>
<keyword evidence="1" id="KW-0812">Transmembrane</keyword>
<keyword evidence="1" id="KW-1133">Transmembrane helix</keyword>
<protein>
    <submittedName>
        <fullName evidence="2">Uncharacterized protein</fullName>
    </submittedName>
</protein>
<keyword evidence="1" id="KW-0472">Membrane</keyword>
<accession>A0ABV5ZA05</accession>
<keyword evidence="3" id="KW-1185">Reference proteome</keyword>
<dbReference type="RefSeq" id="WP_027313762.1">
    <property type="nucleotide sequence ID" value="NZ_JBHLZN010000001.1"/>
</dbReference>